<dbReference type="AlphaFoldDB" id="A0A183J4J3"/>
<organism evidence="5">
    <name type="scientific">Soboliphyme baturini</name>
    <dbReference type="NCBI Taxonomy" id="241478"/>
    <lineage>
        <taxon>Eukaryota</taxon>
        <taxon>Metazoa</taxon>
        <taxon>Ecdysozoa</taxon>
        <taxon>Nematoda</taxon>
        <taxon>Enoplea</taxon>
        <taxon>Dorylaimia</taxon>
        <taxon>Dioctophymatida</taxon>
        <taxon>Dioctophymatoidea</taxon>
        <taxon>Soboliphymatidae</taxon>
        <taxon>Soboliphyme</taxon>
    </lineage>
</organism>
<evidence type="ECO:0000313" key="4">
    <source>
        <dbReference type="Proteomes" id="UP000270296"/>
    </source>
</evidence>
<evidence type="ECO:0000259" key="2">
    <source>
        <dbReference type="Pfam" id="PF04904"/>
    </source>
</evidence>
<sequence length="159" mass="17317">MTNPADARTHDFLTVLPGLNVLIAPAILYVEFSACSISYRQAVAVSLYAHREEDRHGGDDVQQLLEAGEEEFLEIMALVGMAKKPLHVRRLQKALQEYTVSPTAFQLMALQKSNGGVSTPTSSVTHLIPDLVSGGAVLLSHVNLSFDRSPLTIDLCPYV</sequence>
<dbReference type="EMBL" id="UZAM01014572">
    <property type="protein sequence ID" value="VDP34678.1"/>
    <property type="molecule type" value="Genomic_DNA"/>
</dbReference>
<proteinExistence type="predicted"/>
<dbReference type="PANTHER" id="PTHR12623:SF10">
    <property type="entry name" value="NGFI-A-BINDING PROTEIN HOMOLOG"/>
    <property type="match status" value="1"/>
</dbReference>
<dbReference type="WBParaSite" id="SBAD_0001116701-mRNA-1">
    <property type="protein sequence ID" value="SBAD_0001116701-mRNA-1"/>
    <property type="gene ID" value="SBAD_0001116701"/>
</dbReference>
<keyword evidence="4" id="KW-1185">Reference proteome</keyword>
<keyword evidence="1" id="KW-0812">Transmembrane</keyword>
<dbReference type="InterPro" id="IPR039040">
    <property type="entry name" value="NAB_fam"/>
</dbReference>
<keyword evidence="1" id="KW-0472">Membrane</keyword>
<name>A0A183J4J3_9BILA</name>
<reference evidence="5" key="1">
    <citation type="submission" date="2016-06" db="UniProtKB">
        <authorList>
            <consortium name="WormBaseParasite"/>
        </authorList>
    </citation>
    <scope>IDENTIFICATION</scope>
</reference>
<protein>
    <submittedName>
        <fullName evidence="5">NCD1 domain-containing protein</fullName>
    </submittedName>
</protein>
<dbReference type="InterPro" id="IPR006988">
    <property type="entry name" value="Nab_N"/>
</dbReference>
<dbReference type="Pfam" id="PF04904">
    <property type="entry name" value="SAM_NCD1"/>
    <property type="match status" value="1"/>
</dbReference>
<dbReference type="GO" id="GO:0006355">
    <property type="term" value="P:regulation of DNA-templated transcription"/>
    <property type="evidence" value="ECO:0007669"/>
    <property type="project" value="InterPro"/>
</dbReference>
<evidence type="ECO:0000256" key="1">
    <source>
        <dbReference type="SAM" id="Phobius"/>
    </source>
</evidence>
<feature type="transmembrane region" description="Helical" evidence="1">
    <location>
        <begin position="12"/>
        <end position="30"/>
    </location>
</feature>
<gene>
    <name evidence="3" type="ORF">SBAD_LOCUS10791</name>
</gene>
<dbReference type="OrthoDB" id="10028556at2759"/>
<evidence type="ECO:0000313" key="5">
    <source>
        <dbReference type="WBParaSite" id="SBAD_0001116701-mRNA-1"/>
    </source>
</evidence>
<dbReference type="GO" id="GO:0003712">
    <property type="term" value="F:transcription coregulator activity"/>
    <property type="evidence" value="ECO:0007669"/>
    <property type="project" value="InterPro"/>
</dbReference>
<dbReference type="GO" id="GO:0005634">
    <property type="term" value="C:nucleus"/>
    <property type="evidence" value="ECO:0007669"/>
    <property type="project" value="InterPro"/>
</dbReference>
<accession>A0A183J4J3</accession>
<keyword evidence="1" id="KW-1133">Transmembrane helix</keyword>
<reference evidence="3 4" key="2">
    <citation type="submission" date="2018-11" db="EMBL/GenBank/DDBJ databases">
        <authorList>
            <consortium name="Pathogen Informatics"/>
        </authorList>
    </citation>
    <scope>NUCLEOTIDE SEQUENCE [LARGE SCALE GENOMIC DNA]</scope>
</reference>
<dbReference type="PANTHER" id="PTHR12623">
    <property type="entry name" value="NGFI-A BINDING PROTEIN"/>
    <property type="match status" value="1"/>
</dbReference>
<dbReference type="Proteomes" id="UP000270296">
    <property type="component" value="Unassembled WGS sequence"/>
</dbReference>
<evidence type="ECO:0000313" key="3">
    <source>
        <dbReference type="EMBL" id="VDP34678.1"/>
    </source>
</evidence>
<feature type="domain" description="Nab N-terminal" evidence="2">
    <location>
        <begin position="56"/>
        <end position="106"/>
    </location>
</feature>